<feature type="transmembrane region" description="Helical" evidence="6">
    <location>
        <begin position="374"/>
        <end position="396"/>
    </location>
</feature>
<protein>
    <submittedName>
        <fullName evidence="7">Flippase</fullName>
    </submittedName>
</protein>
<gene>
    <name evidence="7" type="ORF">NDI76_16170</name>
</gene>
<keyword evidence="8" id="KW-1185">Reference proteome</keyword>
<feature type="transmembrane region" description="Helical" evidence="6">
    <location>
        <begin position="282"/>
        <end position="301"/>
    </location>
</feature>
<evidence type="ECO:0000313" key="7">
    <source>
        <dbReference type="EMBL" id="MDS0300283.1"/>
    </source>
</evidence>
<evidence type="ECO:0000256" key="2">
    <source>
        <dbReference type="ARBA" id="ARBA00022475"/>
    </source>
</evidence>
<feature type="transmembrane region" description="Helical" evidence="6">
    <location>
        <begin position="313"/>
        <end position="336"/>
    </location>
</feature>
<dbReference type="Pfam" id="PF13440">
    <property type="entry name" value="Polysacc_synt_3"/>
    <property type="match status" value="1"/>
</dbReference>
<accession>A0ABU2GJ42</accession>
<feature type="transmembrane region" description="Helical" evidence="6">
    <location>
        <begin position="205"/>
        <end position="229"/>
    </location>
</feature>
<feature type="transmembrane region" description="Helical" evidence="6">
    <location>
        <begin position="144"/>
        <end position="161"/>
    </location>
</feature>
<evidence type="ECO:0000256" key="4">
    <source>
        <dbReference type="ARBA" id="ARBA00022989"/>
    </source>
</evidence>
<feature type="transmembrane region" description="Helical" evidence="6">
    <location>
        <begin position="348"/>
        <end position="368"/>
    </location>
</feature>
<name>A0ABU2GJ42_9EURY</name>
<keyword evidence="5 6" id="KW-0472">Membrane</keyword>
<dbReference type="RefSeq" id="WP_310925179.1">
    <property type="nucleotide sequence ID" value="NZ_JAMQOP010000003.1"/>
</dbReference>
<feature type="transmembrane region" description="Helical" evidence="6">
    <location>
        <begin position="12"/>
        <end position="32"/>
    </location>
</feature>
<evidence type="ECO:0000256" key="1">
    <source>
        <dbReference type="ARBA" id="ARBA00004651"/>
    </source>
</evidence>
<dbReference type="PANTHER" id="PTHR30250:SF11">
    <property type="entry name" value="O-ANTIGEN TRANSPORTER-RELATED"/>
    <property type="match status" value="1"/>
</dbReference>
<dbReference type="Proteomes" id="UP001257060">
    <property type="component" value="Unassembled WGS sequence"/>
</dbReference>
<evidence type="ECO:0000256" key="6">
    <source>
        <dbReference type="SAM" id="Phobius"/>
    </source>
</evidence>
<keyword evidence="2" id="KW-1003">Cell membrane</keyword>
<feature type="transmembrane region" description="Helical" evidence="6">
    <location>
        <begin position="434"/>
        <end position="454"/>
    </location>
</feature>
<dbReference type="CDD" id="cd13128">
    <property type="entry name" value="MATE_Wzx_like"/>
    <property type="match status" value="1"/>
</dbReference>
<evidence type="ECO:0000256" key="3">
    <source>
        <dbReference type="ARBA" id="ARBA00022692"/>
    </source>
</evidence>
<comment type="subcellular location">
    <subcellularLocation>
        <location evidence="1">Cell membrane</location>
        <topology evidence="1">Multi-pass membrane protein</topology>
    </subcellularLocation>
</comment>
<dbReference type="PANTHER" id="PTHR30250">
    <property type="entry name" value="PST FAMILY PREDICTED COLANIC ACID TRANSPORTER"/>
    <property type="match status" value="1"/>
</dbReference>
<comment type="caution">
    <text evidence="7">The sequence shown here is derived from an EMBL/GenBank/DDBJ whole genome shotgun (WGS) entry which is preliminary data.</text>
</comment>
<feature type="transmembrane region" description="Helical" evidence="6">
    <location>
        <begin position="38"/>
        <end position="58"/>
    </location>
</feature>
<sequence>MNIARSSVKLSVAHGGKAIITFGGIAFFANQLSPGELGVFFLFEALVGVLMIPADLGLRGAAEKRISEGDSPSEMLTTAVLLKALPLFVIVSGVLLFGSYINDYAGESVAVLLAVAIVGQELYQFGLQIVSAELRVGETAILRLAHKLIWFVVGYFFLASGFGVTGLIYGLLVGYAIPFVWAMIKRSTAFGRPSMEHVHSLTAYSRYNFVSAVSGYFYSWMDVLIIGWFLTSAHVGAYEVAWRVTGVVIIGSSAIAQTIFPQVSRWDAEEAIERIERIIPQAVTPSLIIAIPAFFGTLLFSREILTFVFDAEYATASLVLVVLMAEKILQAVHVITGRSLKATNHPELAARAAVVAITTNLILNVVLIQQYGLIGAAIATVVSFGINTAMCVNYLSRYLTVRIPWRELAWVVVSSVGMTLVLLGTESVAPVDSIFSLFGVIGFGAVVYAGFVLLSPSLRLKIAQSIRMVKSDGAAGEPVRGDD</sequence>
<evidence type="ECO:0000256" key="5">
    <source>
        <dbReference type="ARBA" id="ARBA00023136"/>
    </source>
</evidence>
<dbReference type="InterPro" id="IPR050833">
    <property type="entry name" value="Poly_Biosynth_Transport"/>
</dbReference>
<feature type="transmembrane region" description="Helical" evidence="6">
    <location>
        <begin position="79"/>
        <end position="98"/>
    </location>
</feature>
<keyword evidence="3 6" id="KW-0812">Transmembrane</keyword>
<reference evidence="7 8" key="1">
    <citation type="submission" date="2022-06" db="EMBL/GenBank/DDBJ databases">
        <title>Halogeometricum sp. a new haloarchaeum isolate from saline soil.</title>
        <authorList>
            <person name="Strakova D."/>
            <person name="Galisteo C."/>
            <person name="Sanchez-Porro C."/>
            <person name="Ventosa A."/>
        </authorList>
    </citation>
    <scope>NUCLEOTIDE SEQUENCE [LARGE SCALE GENOMIC DNA]</scope>
    <source>
        <strain evidence="7 8">S1BR25-6</strain>
    </source>
</reference>
<organism evidence="7 8">
    <name type="scientific">Halogeometricum salsisoli</name>
    <dbReference type="NCBI Taxonomy" id="2950536"/>
    <lineage>
        <taxon>Archaea</taxon>
        <taxon>Methanobacteriati</taxon>
        <taxon>Methanobacteriota</taxon>
        <taxon>Stenosarchaea group</taxon>
        <taxon>Halobacteria</taxon>
        <taxon>Halobacteriales</taxon>
        <taxon>Haloferacaceae</taxon>
        <taxon>Halogeometricum</taxon>
    </lineage>
</organism>
<feature type="transmembrane region" description="Helical" evidence="6">
    <location>
        <begin position="408"/>
        <end position="428"/>
    </location>
</feature>
<feature type="transmembrane region" description="Helical" evidence="6">
    <location>
        <begin position="241"/>
        <end position="261"/>
    </location>
</feature>
<keyword evidence="4 6" id="KW-1133">Transmembrane helix</keyword>
<dbReference type="EMBL" id="JAMQOP010000003">
    <property type="protein sequence ID" value="MDS0300283.1"/>
    <property type="molecule type" value="Genomic_DNA"/>
</dbReference>
<evidence type="ECO:0000313" key="8">
    <source>
        <dbReference type="Proteomes" id="UP001257060"/>
    </source>
</evidence>
<proteinExistence type="predicted"/>